<keyword evidence="1" id="KW-0812">Transmembrane</keyword>
<dbReference type="EMBL" id="SMFQ01000003">
    <property type="protein sequence ID" value="TCJ87674.1"/>
    <property type="molecule type" value="Genomic_DNA"/>
</dbReference>
<evidence type="ECO:0000256" key="1">
    <source>
        <dbReference type="SAM" id="Phobius"/>
    </source>
</evidence>
<keyword evidence="3" id="KW-1185">Reference proteome</keyword>
<gene>
    <name evidence="2" type="ORF">EV695_2187</name>
</gene>
<feature type="transmembrane region" description="Helical" evidence="1">
    <location>
        <begin position="116"/>
        <end position="135"/>
    </location>
</feature>
<name>A0A4R1F4Z9_9GAMM</name>
<dbReference type="Proteomes" id="UP000294887">
    <property type="component" value="Unassembled WGS sequence"/>
</dbReference>
<dbReference type="AlphaFoldDB" id="A0A4R1F4Z9"/>
<comment type="caution">
    <text evidence="2">The sequence shown here is derived from an EMBL/GenBank/DDBJ whole genome shotgun (WGS) entry which is preliminary data.</text>
</comment>
<proteinExistence type="predicted"/>
<dbReference type="RefSeq" id="WP_131905935.1">
    <property type="nucleotide sequence ID" value="NZ_BAAAFU010000004.1"/>
</dbReference>
<accession>A0A4R1F4Z9</accession>
<evidence type="ECO:0000313" key="2">
    <source>
        <dbReference type="EMBL" id="TCJ87674.1"/>
    </source>
</evidence>
<sequence length="140" mass="15940">MSNIKAEYKNSPLKNMRLPPSKFFLFLLFFSLCLMVLLSIIGHYYEEQIIQSIGEQQAAKMAKLIFVVIGGMFAISSMTLFIRNFPGKIIKVIRIENPELATKLSALLNPLRLDRFAFLFNVFIILGLLYIAYAIQNGTV</sequence>
<keyword evidence="1" id="KW-0472">Membrane</keyword>
<protein>
    <submittedName>
        <fullName evidence="2">Uncharacterized protein</fullName>
    </submittedName>
</protein>
<organism evidence="2 3">
    <name type="scientific">Cocleimonas flava</name>
    <dbReference type="NCBI Taxonomy" id="634765"/>
    <lineage>
        <taxon>Bacteria</taxon>
        <taxon>Pseudomonadati</taxon>
        <taxon>Pseudomonadota</taxon>
        <taxon>Gammaproteobacteria</taxon>
        <taxon>Thiotrichales</taxon>
        <taxon>Thiotrichaceae</taxon>
        <taxon>Cocleimonas</taxon>
    </lineage>
</organism>
<feature type="transmembrane region" description="Helical" evidence="1">
    <location>
        <begin position="23"/>
        <end position="44"/>
    </location>
</feature>
<reference evidence="2 3" key="1">
    <citation type="submission" date="2019-03" db="EMBL/GenBank/DDBJ databases">
        <title>Genomic Encyclopedia of Type Strains, Phase IV (KMG-IV): sequencing the most valuable type-strain genomes for metagenomic binning, comparative biology and taxonomic classification.</title>
        <authorList>
            <person name="Goeker M."/>
        </authorList>
    </citation>
    <scope>NUCLEOTIDE SEQUENCE [LARGE SCALE GENOMIC DNA]</scope>
    <source>
        <strain evidence="2 3">DSM 24830</strain>
    </source>
</reference>
<feature type="transmembrane region" description="Helical" evidence="1">
    <location>
        <begin position="64"/>
        <end position="82"/>
    </location>
</feature>
<keyword evidence="1" id="KW-1133">Transmembrane helix</keyword>
<evidence type="ECO:0000313" key="3">
    <source>
        <dbReference type="Proteomes" id="UP000294887"/>
    </source>
</evidence>